<sequence length="91" mass="9973">MRSIEQMKAEGTEVVNRNPHTGGPCRESAETVLTRMSESLRERAQAIRVRADAIDMLKETLKHSGALESNVLEPLIWDLFNGARIGGVGGL</sequence>
<dbReference type="EMBL" id="MT144843">
    <property type="protein sequence ID" value="QJI00326.1"/>
    <property type="molecule type" value="Genomic_DNA"/>
</dbReference>
<proteinExistence type="predicted"/>
<accession>A0A6M3XVR0</accession>
<name>A0A6M3XVR0_9ZZZZ</name>
<reference evidence="2" key="1">
    <citation type="submission" date="2020-03" db="EMBL/GenBank/DDBJ databases">
        <title>The deep terrestrial virosphere.</title>
        <authorList>
            <person name="Holmfeldt K."/>
            <person name="Nilsson E."/>
            <person name="Simone D."/>
            <person name="Lopez-Fernandez M."/>
            <person name="Wu X."/>
            <person name="de Brujin I."/>
            <person name="Lundin D."/>
            <person name="Andersson A."/>
            <person name="Bertilsson S."/>
            <person name="Dopson M."/>
        </authorList>
    </citation>
    <scope>NUCLEOTIDE SEQUENCE</scope>
    <source>
        <strain evidence="2">TM448B01923</strain>
    </source>
</reference>
<organism evidence="2">
    <name type="scientific">viral metagenome</name>
    <dbReference type="NCBI Taxonomy" id="1070528"/>
    <lineage>
        <taxon>unclassified sequences</taxon>
        <taxon>metagenomes</taxon>
        <taxon>organismal metagenomes</taxon>
    </lineage>
</organism>
<protein>
    <submittedName>
        <fullName evidence="2">Uncharacterized protein</fullName>
    </submittedName>
</protein>
<feature type="region of interest" description="Disordered" evidence="1">
    <location>
        <begin position="1"/>
        <end position="27"/>
    </location>
</feature>
<evidence type="ECO:0000256" key="1">
    <source>
        <dbReference type="SAM" id="MobiDB-lite"/>
    </source>
</evidence>
<gene>
    <name evidence="2" type="ORF">TM448B01923_0014</name>
</gene>
<feature type="compositionally biased region" description="Basic and acidic residues" evidence="1">
    <location>
        <begin position="1"/>
        <end position="11"/>
    </location>
</feature>
<dbReference type="AlphaFoldDB" id="A0A6M3XVR0"/>
<evidence type="ECO:0000313" key="2">
    <source>
        <dbReference type="EMBL" id="QJI00326.1"/>
    </source>
</evidence>